<dbReference type="Proteomes" id="UP000189704">
    <property type="component" value="Unplaced"/>
</dbReference>
<dbReference type="OrthoDB" id="75801at2759"/>
<dbReference type="AlphaFoldDB" id="A0A1U7SZJ5"/>
<gene>
    <name evidence="4" type="primary">LOC103252771</name>
</gene>
<accession>A0A1U7SZJ5</accession>
<reference evidence="4" key="1">
    <citation type="submission" date="2025-08" db="UniProtKB">
        <authorList>
            <consortium name="RefSeq"/>
        </authorList>
    </citation>
    <scope>IDENTIFICATION</scope>
</reference>
<proteinExistence type="predicted"/>
<dbReference type="KEGG" id="csyr:103252771"/>
<dbReference type="PANTHER" id="PTHR18870">
    <property type="entry name" value="PROTEIN TAG-278-RELATED"/>
    <property type="match status" value="1"/>
</dbReference>
<dbReference type="GeneID" id="103252771"/>
<dbReference type="PANTHER" id="PTHR18870:SF7">
    <property type="entry name" value="PROTEIN FAM184A"/>
    <property type="match status" value="1"/>
</dbReference>
<evidence type="ECO:0000256" key="2">
    <source>
        <dbReference type="SAM" id="MobiDB-lite"/>
    </source>
</evidence>
<evidence type="ECO:0000313" key="4">
    <source>
        <dbReference type="RefSeq" id="XP_008049553.1"/>
    </source>
</evidence>
<organism evidence="3 4">
    <name type="scientific">Carlito syrichta</name>
    <name type="common">Philippine tarsier</name>
    <name type="synonym">Tarsius syrichta</name>
    <dbReference type="NCBI Taxonomy" id="1868482"/>
    <lineage>
        <taxon>Eukaryota</taxon>
        <taxon>Metazoa</taxon>
        <taxon>Chordata</taxon>
        <taxon>Craniata</taxon>
        <taxon>Vertebrata</taxon>
        <taxon>Euteleostomi</taxon>
        <taxon>Mammalia</taxon>
        <taxon>Eutheria</taxon>
        <taxon>Euarchontoglires</taxon>
        <taxon>Primates</taxon>
        <taxon>Haplorrhini</taxon>
        <taxon>Tarsiiformes</taxon>
        <taxon>Tarsiidae</taxon>
        <taxon>Carlito</taxon>
    </lineage>
</organism>
<evidence type="ECO:0000256" key="1">
    <source>
        <dbReference type="ARBA" id="ARBA00023054"/>
    </source>
</evidence>
<evidence type="ECO:0000313" key="3">
    <source>
        <dbReference type="Proteomes" id="UP000189704"/>
    </source>
</evidence>
<sequence>MEEKYLMRESKPEDIQMIAELKALLTERDQIIKKLIEDNKFYQLELVNRETNFNKVFNSSPTVGVINPLTKQKKKNNKSPTNRFVSVPNLSALESGGVGNGHPSRLEPIPNSPVHDIEFSSSKPLPQPVPPKESKTFLR</sequence>
<feature type="region of interest" description="Disordered" evidence="2">
    <location>
        <begin position="61"/>
        <end position="139"/>
    </location>
</feature>
<dbReference type="RefSeq" id="XP_008049553.1">
    <property type="nucleotide sequence ID" value="XM_008051362.2"/>
</dbReference>
<keyword evidence="3" id="KW-1185">Reference proteome</keyword>
<dbReference type="STRING" id="1868482.ENSTSYP00000025191"/>
<protein>
    <submittedName>
        <fullName evidence="4">Protein FAM184A-like</fullName>
    </submittedName>
</protein>
<dbReference type="GO" id="GO:0005615">
    <property type="term" value="C:extracellular space"/>
    <property type="evidence" value="ECO:0007669"/>
    <property type="project" value="TreeGrafter"/>
</dbReference>
<name>A0A1U7SZJ5_CARSF</name>
<keyword evidence="1" id="KW-0175">Coiled coil</keyword>